<reference evidence="9" key="1">
    <citation type="submission" date="2022-11" db="UniProtKB">
        <authorList>
            <consortium name="WormBaseParasite"/>
        </authorList>
    </citation>
    <scope>IDENTIFICATION</scope>
</reference>
<dbReference type="PRINTS" id="PR00196">
    <property type="entry name" value="ANNEXIN"/>
</dbReference>
<evidence type="ECO:0000256" key="7">
    <source>
        <dbReference type="SAM" id="MobiDB-lite"/>
    </source>
</evidence>
<dbReference type="GO" id="GO:0012506">
    <property type="term" value="C:vesicle membrane"/>
    <property type="evidence" value="ECO:0007669"/>
    <property type="project" value="TreeGrafter"/>
</dbReference>
<dbReference type="GO" id="GO:0005509">
    <property type="term" value="F:calcium ion binding"/>
    <property type="evidence" value="ECO:0007669"/>
    <property type="project" value="InterPro"/>
</dbReference>
<protein>
    <recommendedName>
        <fullName evidence="6">Annexin</fullName>
    </recommendedName>
</protein>
<dbReference type="FunFam" id="1.10.220.10:FF:000002">
    <property type="entry name" value="Annexin"/>
    <property type="match status" value="1"/>
</dbReference>
<evidence type="ECO:0000256" key="1">
    <source>
        <dbReference type="ARBA" id="ARBA00007831"/>
    </source>
</evidence>
<keyword evidence="5 6" id="KW-0111">Calcium/phospholipid-binding</keyword>
<dbReference type="WBParaSite" id="PDA_v2.g30396.t1">
    <property type="protein sequence ID" value="PDA_v2.g30396.t1"/>
    <property type="gene ID" value="PDA_v2.g30396"/>
</dbReference>
<dbReference type="GO" id="GO:0005634">
    <property type="term" value="C:nucleus"/>
    <property type="evidence" value="ECO:0007669"/>
    <property type="project" value="TreeGrafter"/>
</dbReference>
<keyword evidence="2 6" id="KW-0677">Repeat</keyword>
<evidence type="ECO:0000256" key="4">
    <source>
        <dbReference type="ARBA" id="ARBA00023216"/>
    </source>
</evidence>
<dbReference type="GO" id="GO:0001786">
    <property type="term" value="F:phosphatidylserine binding"/>
    <property type="evidence" value="ECO:0007669"/>
    <property type="project" value="TreeGrafter"/>
</dbReference>
<dbReference type="InterPro" id="IPR018252">
    <property type="entry name" value="Annexin_repeat_CS"/>
</dbReference>
<evidence type="ECO:0000313" key="9">
    <source>
        <dbReference type="WBParaSite" id="PDA_v2.g30396.t1"/>
    </source>
</evidence>
<dbReference type="GO" id="GO:0005544">
    <property type="term" value="F:calcium-dependent phospholipid binding"/>
    <property type="evidence" value="ECO:0007669"/>
    <property type="project" value="UniProtKB-KW"/>
</dbReference>
<dbReference type="PRINTS" id="PR00199">
    <property type="entry name" value="ANNEXINIII"/>
</dbReference>
<dbReference type="PROSITE" id="PS51897">
    <property type="entry name" value="ANNEXIN_2"/>
    <property type="match status" value="4"/>
</dbReference>
<dbReference type="GO" id="GO:0005886">
    <property type="term" value="C:plasma membrane"/>
    <property type="evidence" value="ECO:0007669"/>
    <property type="project" value="TreeGrafter"/>
</dbReference>
<dbReference type="FunFam" id="1.10.220.10:FF:000004">
    <property type="entry name" value="Annexin"/>
    <property type="match status" value="1"/>
</dbReference>
<evidence type="ECO:0000313" key="8">
    <source>
        <dbReference type="Proteomes" id="UP000887578"/>
    </source>
</evidence>
<keyword evidence="3 6" id="KW-0106">Calcium</keyword>
<dbReference type="FunFam" id="1.10.220.10:FF:000003">
    <property type="entry name" value="Annexin"/>
    <property type="match status" value="1"/>
</dbReference>
<evidence type="ECO:0000256" key="3">
    <source>
        <dbReference type="ARBA" id="ARBA00022837"/>
    </source>
</evidence>
<dbReference type="GO" id="GO:0004859">
    <property type="term" value="F:phospholipase inhibitor activity"/>
    <property type="evidence" value="ECO:0007669"/>
    <property type="project" value="InterPro"/>
</dbReference>
<keyword evidence="4 6" id="KW-0041">Annexin</keyword>
<sequence>MHHQSHLRPAPGFNPTHHATIAPAKGFNPNADVETLHTAMKGMGCNKDKIIQVLCCRSNDQRQEIAKTYKVKYGKELSKELKSELSGDFEDLILALMETPVCFDAHQLHKAMAGLGTSENVLIEILVTRNNAQINELKQVYQEMYKQSLEKDIIGDTSGAFQRLLVSLCMGSRDESHHADSLKANQDAWKLNRAGEQKLGTDEDVFNKIFATQNYSQLRLVFDEYEKVTKHSIEKAIEGEFSGAIKDGLLGIIKCIRNRNGYFAELLYNSMKGMGTRDNDLIRLIVSRSEIDLRDIAQVYQQKYEKSLEDAIKGDCSGAYKDGLIALVKGNF</sequence>
<organism evidence="8 9">
    <name type="scientific">Panagrolaimus davidi</name>
    <dbReference type="NCBI Taxonomy" id="227884"/>
    <lineage>
        <taxon>Eukaryota</taxon>
        <taxon>Metazoa</taxon>
        <taxon>Ecdysozoa</taxon>
        <taxon>Nematoda</taxon>
        <taxon>Chromadorea</taxon>
        <taxon>Rhabditida</taxon>
        <taxon>Tylenchina</taxon>
        <taxon>Panagrolaimomorpha</taxon>
        <taxon>Panagrolaimoidea</taxon>
        <taxon>Panagrolaimidae</taxon>
        <taxon>Panagrolaimus</taxon>
    </lineage>
</organism>
<evidence type="ECO:0000256" key="2">
    <source>
        <dbReference type="ARBA" id="ARBA00022737"/>
    </source>
</evidence>
<dbReference type="GO" id="GO:0005737">
    <property type="term" value="C:cytoplasm"/>
    <property type="evidence" value="ECO:0007669"/>
    <property type="project" value="TreeGrafter"/>
</dbReference>
<dbReference type="Pfam" id="PF00191">
    <property type="entry name" value="Annexin"/>
    <property type="match status" value="4"/>
</dbReference>
<name>A0A914QL09_9BILA</name>
<dbReference type="InterPro" id="IPR018502">
    <property type="entry name" value="Annexin_repeat"/>
</dbReference>
<accession>A0A914QL09</accession>
<evidence type="ECO:0000256" key="5">
    <source>
        <dbReference type="ARBA" id="ARBA00023302"/>
    </source>
</evidence>
<dbReference type="FunFam" id="1.10.220.10:FF:000001">
    <property type="entry name" value="Annexin"/>
    <property type="match status" value="1"/>
</dbReference>
<proteinExistence type="inferred from homology"/>
<dbReference type="SUPFAM" id="SSF47874">
    <property type="entry name" value="Annexin"/>
    <property type="match status" value="1"/>
</dbReference>
<feature type="region of interest" description="Disordered" evidence="7">
    <location>
        <begin position="1"/>
        <end position="27"/>
    </location>
</feature>
<dbReference type="InterPro" id="IPR037104">
    <property type="entry name" value="Annexin_sf"/>
</dbReference>
<comment type="domain">
    <text evidence="6">A pair of annexin repeats may form one binding site for calcium and phospholipid.</text>
</comment>
<evidence type="ECO:0000256" key="6">
    <source>
        <dbReference type="RuleBase" id="RU003540"/>
    </source>
</evidence>
<comment type="similarity">
    <text evidence="1 6">Belongs to the annexin family.</text>
</comment>
<dbReference type="PANTHER" id="PTHR10502">
    <property type="entry name" value="ANNEXIN"/>
    <property type="match status" value="1"/>
</dbReference>
<dbReference type="Proteomes" id="UP000887578">
    <property type="component" value="Unplaced"/>
</dbReference>
<dbReference type="Gene3D" id="1.10.220.10">
    <property type="entry name" value="Annexin"/>
    <property type="match status" value="4"/>
</dbReference>
<keyword evidence="8" id="KW-1185">Reference proteome</keyword>
<dbReference type="InterPro" id="IPR001464">
    <property type="entry name" value="Annexin"/>
</dbReference>
<dbReference type="PROSITE" id="PS00223">
    <property type="entry name" value="ANNEXIN_1"/>
    <property type="match status" value="2"/>
</dbReference>
<dbReference type="AlphaFoldDB" id="A0A914QL09"/>
<dbReference type="InterPro" id="IPR002390">
    <property type="entry name" value="ANX3"/>
</dbReference>
<dbReference type="PANTHER" id="PTHR10502:SF102">
    <property type="entry name" value="ANNEXIN B11"/>
    <property type="match status" value="1"/>
</dbReference>
<dbReference type="SMART" id="SM00335">
    <property type="entry name" value="ANX"/>
    <property type="match status" value="4"/>
</dbReference>